<proteinExistence type="inferred from homology"/>
<evidence type="ECO:0000256" key="15">
    <source>
        <dbReference type="SAM" id="MobiDB-lite"/>
    </source>
</evidence>
<feature type="compositionally biased region" description="Basic and acidic residues" evidence="15">
    <location>
        <begin position="266"/>
        <end position="299"/>
    </location>
</feature>
<feature type="region of interest" description="Disordered" evidence="15">
    <location>
        <begin position="375"/>
        <end position="662"/>
    </location>
</feature>
<dbReference type="GO" id="GO:0016787">
    <property type="term" value="F:hydrolase activity"/>
    <property type="evidence" value="ECO:0007669"/>
    <property type="project" value="UniProtKB-KW"/>
</dbReference>
<evidence type="ECO:0000256" key="4">
    <source>
        <dbReference type="ARBA" id="ARBA00022723"/>
    </source>
</evidence>
<dbReference type="GO" id="GO:0005524">
    <property type="term" value="F:ATP binding"/>
    <property type="evidence" value="ECO:0007669"/>
    <property type="project" value="UniProtKB-KW"/>
</dbReference>
<keyword evidence="11" id="KW-0238">DNA-binding</keyword>
<dbReference type="GO" id="GO:0031297">
    <property type="term" value="P:replication fork processing"/>
    <property type="evidence" value="ECO:0007669"/>
    <property type="project" value="TreeGrafter"/>
</dbReference>
<feature type="domain" description="PHD-type" evidence="16">
    <location>
        <begin position="1"/>
        <end position="135"/>
    </location>
</feature>
<feature type="compositionally biased region" description="Acidic residues" evidence="15">
    <location>
        <begin position="1047"/>
        <end position="1058"/>
    </location>
</feature>
<feature type="compositionally biased region" description="Basic and acidic residues" evidence="15">
    <location>
        <begin position="324"/>
        <end position="341"/>
    </location>
</feature>
<evidence type="ECO:0000256" key="5">
    <source>
        <dbReference type="ARBA" id="ARBA00022741"/>
    </source>
</evidence>
<keyword evidence="10" id="KW-0067">ATP-binding</keyword>
<evidence type="ECO:0000256" key="13">
    <source>
        <dbReference type="ARBA" id="ARBA00023242"/>
    </source>
</evidence>
<feature type="compositionally biased region" description="Basic and acidic residues" evidence="15">
    <location>
        <begin position="534"/>
        <end position="545"/>
    </location>
</feature>
<dbReference type="InterPro" id="IPR052131">
    <property type="entry name" value="ATRX_domain-containing"/>
</dbReference>
<evidence type="ECO:0000256" key="8">
    <source>
        <dbReference type="ARBA" id="ARBA00022801"/>
    </source>
</evidence>
<feature type="non-terminal residue" evidence="17">
    <location>
        <position position="1128"/>
    </location>
</feature>
<dbReference type="GO" id="GO:0006281">
    <property type="term" value="P:DNA repair"/>
    <property type="evidence" value="ECO:0007669"/>
    <property type="project" value="UniProtKB-KW"/>
</dbReference>
<evidence type="ECO:0000256" key="11">
    <source>
        <dbReference type="ARBA" id="ARBA00023125"/>
    </source>
</evidence>
<feature type="non-terminal residue" evidence="17">
    <location>
        <position position="1"/>
    </location>
</feature>
<keyword evidence="7" id="KW-0863">Zinc-finger</keyword>
<evidence type="ECO:0000256" key="14">
    <source>
        <dbReference type="ARBA" id="ARBA00047995"/>
    </source>
</evidence>
<keyword evidence="9" id="KW-0862">Zinc</keyword>
<feature type="compositionally biased region" description="Basic and acidic residues" evidence="15">
    <location>
        <begin position="685"/>
        <end position="700"/>
    </location>
</feature>
<dbReference type="Pfam" id="PF17981">
    <property type="entry name" value="ADD_ATRX"/>
    <property type="match status" value="1"/>
</dbReference>
<dbReference type="GO" id="GO:0008270">
    <property type="term" value="F:zinc ion binding"/>
    <property type="evidence" value="ECO:0007669"/>
    <property type="project" value="UniProtKB-KW"/>
</dbReference>
<evidence type="ECO:0000256" key="12">
    <source>
        <dbReference type="ARBA" id="ARBA00023204"/>
    </source>
</evidence>
<dbReference type="AlphaFoldDB" id="A0A852KNQ3"/>
<dbReference type="InterPro" id="IPR025766">
    <property type="entry name" value="ADD"/>
</dbReference>
<feature type="compositionally biased region" description="Polar residues" evidence="15">
    <location>
        <begin position="378"/>
        <end position="403"/>
    </location>
</feature>
<gene>
    <name evidence="17" type="primary">Atrx_1</name>
    <name evidence="17" type="ORF">UROIND_R15417</name>
</gene>
<dbReference type="InterPro" id="IPR011011">
    <property type="entry name" value="Znf_FYVE_PHD"/>
</dbReference>
<feature type="compositionally biased region" description="Basic and acidic residues" evidence="15">
    <location>
        <begin position="871"/>
        <end position="883"/>
    </location>
</feature>
<dbReference type="GO" id="GO:0031490">
    <property type="term" value="F:chromatin DNA binding"/>
    <property type="evidence" value="ECO:0007669"/>
    <property type="project" value="TreeGrafter"/>
</dbReference>
<dbReference type="GO" id="GO:0005634">
    <property type="term" value="C:nucleus"/>
    <property type="evidence" value="ECO:0007669"/>
    <property type="project" value="UniProtKB-SubCell"/>
</dbReference>
<feature type="compositionally biased region" description="Polar residues" evidence="15">
    <location>
        <begin position="598"/>
        <end position="610"/>
    </location>
</feature>
<evidence type="ECO:0000259" key="16">
    <source>
        <dbReference type="PROSITE" id="PS51533"/>
    </source>
</evidence>
<feature type="compositionally biased region" description="Basic residues" evidence="15">
    <location>
        <begin position="975"/>
        <end position="986"/>
    </location>
</feature>
<feature type="compositionally biased region" description="Basic residues" evidence="15">
    <location>
        <begin position="1114"/>
        <end position="1128"/>
    </location>
</feature>
<evidence type="ECO:0000313" key="17">
    <source>
        <dbReference type="EMBL" id="NXX80781.1"/>
    </source>
</evidence>
<comment type="catalytic activity">
    <reaction evidence="14">
        <text>ATP + H2O = ADP + phosphate + H(+)</text>
        <dbReference type="Rhea" id="RHEA:13065"/>
        <dbReference type="ChEBI" id="CHEBI:15377"/>
        <dbReference type="ChEBI" id="CHEBI:15378"/>
        <dbReference type="ChEBI" id="CHEBI:30616"/>
        <dbReference type="ChEBI" id="CHEBI:43474"/>
        <dbReference type="ChEBI" id="CHEBI:456216"/>
        <dbReference type="EC" id="3.6.4.12"/>
    </reaction>
</comment>
<feature type="compositionally biased region" description="Basic and acidic residues" evidence="15">
    <location>
        <begin position="716"/>
        <end position="792"/>
    </location>
</feature>
<dbReference type="GO" id="GO:0010468">
    <property type="term" value="P:regulation of gene expression"/>
    <property type="evidence" value="ECO:0007669"/>
    <property type="project" value="UniProtKB-ARBA"/>
</dbReference>
<comment type="similarity">
    <text evidence="2">Belongs to the SNF2/RAD54 helicase family.</text>
</comment>
<keyword evidence="5" id="KW-0547">Nucleotide-binding</keyword>
<sequence length="1128" mass="126296">EEGLHGIVSCTACGQQVNHFQKDSIYRHPTLKVLICKTCYKYYMSDDISRDSDGMDEQCRWCAEGGNLICCDFCHNAFCKKCILRNLGRKELSTILDENNQWHCYICHPEPLLDLVTACDSVFENLEQLLQQNKKKIRVESEKSKIYDHTVKFSPKRNNSNCNGEEKNLDDSYSGSLTYSYKALMVPKDLLKKTKKLVETTANLNSSFVSFLKNAAENVETSPSVRLCQLKAFKSVLSDMKKAHLALEEGLNLEIQALNIKIKDKNTKEKKTDVRSEKNEVKKDEGKEHVALKEDDAVKTQKKVVAQQPDGEPMDQSVPTVEQSDNKRSSGEDKKSGRSEEPQYEPNSTEALDMDIVSIPSSVPEDIFETLESAMEIQVTSDEQDSGNTGTDHETLNSNTKLNTAMKDNKGGTKLKSSAKGTKELIVKLTPVSLSESTVKAEDQDSSLEKGSKDVDVIRKAENCDSGKQNHNGGSEASTENETVSPVEECDLRRSPRVKTTPLRRQTDISPLTSNSEEDSNDTCNEKRKRKSSKQPERKTDKRNSSDSTVDGPRPNKLSKSKKPCMLDHSSDSDEMPAVLKEVAMMSHSSSDVDSNSEAPTNDQKTSGLLKSQPEKDENGKRKRKSSSSGSDLDAKRGKSEKNSAAAKKKRQNYSDSSNYDSELEKEIKIFSKIESAKKAKKKYVPKEDSYDSSEEEQRKKVSSKRKVNLKKQKAKSSEDDTAEKSSPEKEVNHSSKEKKIGKGSIAKERINRDLKGKTAKGKHDESSDVEKSSLEKEESPKAVKQTELKSKDLKKKKAQEDSSSDSTEKSVKKESGLDSSKDRFKNKKGPEGKAKKSENLKNKSFKKEQDESSSDVEKSSAEKGSCNSSENDKTKTEPASKENKRRSLRERVSKRVEVDLSSDAEKSHLKEESSSEDGVQRQKQTEMKEKKKLSHKKKISKKEKSDSLSSSDEESYEDSKKKMKRGAMKESKKTNLKKNVSKKKVIVTSSSSSDKEENDEQNSTGDGSSDEQKIMPVTENLVLSAGTGFCQSSGDEGETKSRAVPMEEEEDDDDDDPENRYDTIRKDLKKIITHPRRGRKAAQRKSKQAVKTTTACLVKTRSRASRKFEQGARKQRPKSRNAKKVVK</sequence>
<dbReference type="GO" id="GO:0005721">
    <property type="term" value="C:pericentric heterochromatin"/>
    <property type="evidence" value="ECO:0007669"/>
    <property type="project" value="TreeGrafter"/>
</dbReference>
<dbReference type="FunFam" id="3.30.40.10:FF:000091">
    <property type="entry name" value="transcriptional regulator ATRX isoform X1"/>
    <property type="match status" value="1"/>
</dbReference>
<dbReference type="PROSITE" id="PS51533">
    <property type="entry name" value="ADD"/>
    <property type="match status" value="1"/>
</dbReference>
<reference evidence="17" key="1">
    <citation type="submission" date="2020-02" db="EMBL/GenBank/DDBJ databases">
        <title>Bird 10,000 Genomes (B10K) Project - Family phase.</title>
        <authorList>
            <person name="Zhang G."/>
        </authorList>
    </citation>
    <scope>NUCLEOTIDE SEQUENCE</scope>
    <source>
        <strain evidence="17">B10K-DU-030-59</strain>
    </source>
</reference>
<evidence type="ECO:0000256" key="1">
    <source>
        <dbReference type="ARBA" id="ARBA00004123"/>
    </source>
</evidence>
<feature type="compositionally biased region" description="Basic and acidic residues" evidence="15">
    <location>
        <begin position="890"/>
        <end position="930"/>
    </location>
</feature>
<dbReference type="SUPFAM" id="SSF57903">
    <property type="entry name" value="FYVE/PHD zinc finger"/>
    <property type="match status" value="1"/>
</dbReference>
<name>A0A852KNQ3_UROIN</name>
<dbReference type="GO" id="GO:0003678">
    <property type="term" value="F:DNA helicase activity"/>
    <property type="evidence" value="ECO:0007669"/>
    <property type="project" value="UniProtKB-EC"/>
</dbReference>
<feature type="compositionally biased region" description="Basic and acidic residues" evidence="15">
    <location>
        <begin position="1059"/>
        <end position="1071"/>
    </location>
</feature>
<dbReference type="InterPro" id="IPR013083">
    <property type="entry name" value="Znf_RING/FYVE/PHD"/>
</dbReference>
<feature type="compositionally biased region" description="Basic and acidic residues" evidence="15">
    <location>
        <begin position="807"/>
        <end position="862"/>
    </location>
</feature>
<protein>
    <recommendedName>
        <fullName evidence="3">DNA helicase</fullName>
        <ecNumber evidence="3">3.6.4.12</ecNumber>
    </recommendedName>
</protein>
<evidence type="ECO:0000256" key="7">
    <source>
        <dbReference type="ARBA" id="ARBA00022771"/>
    </source>
</evidence>
<keyword evidence="8" id="KW-0378">Hydrolase</keyword>
<feature type="compositionally biased region" description="Basic and acidic residues" evidence="15">
    <location>
        <begin position="439"/>
        <end position="465"/>
    </location>
</feature>
<dbReference type="Gene3D" id="3.30.40.10">
    <property type="entry name" value="Zinc/RING finger domain, C3HC4 (zinc finger)"/>
    <property type="match status" value="1"/>
</dbReference>
<dbReference type="EC" id="3.6.4.12" evidence="3"/>
<feature type="compositionally biased region" description="Low complexity" evidence="15">
    <location>
        <begin position="587"/>
        <end position="597"/>
    </location>
</feature>
<feature type="region of interest" description="Disordered" evidence="15">
    <location>
        <begin position="266"/>
        <end position="355"/>
    </location>
</feature>
<dbReference type="EMBL" id="WBNH01006823">
    <property type="protein sequence ID" value="NXX80781.1"/>
    <property type="molecule type" value="Genomic_DNA"/>
</dbReference>
<dbReference type="CDD" id="cd11726">
    <property type="entry name" value="ADDz_ATRX"/>
    <property type="match status" value="1"/>
</dbReference>
<dbReference type="PANTHER" id="PTHR46357:SF1">
    <property type="entry name" value="TRANSCRIPTIONAL REGULATOR ATRX"/>
    <property type="match status" value="1"/>
</dbReference>
<keyword evidence="6" id="KW-0227">DNA damage</keyword>
<evidence type="ECO:0000256" key="6">
    <source>
        <dbReference type="ARBA" id="ARBA00022763"/>
    </source>
</evidence>
<evidence type="ECO:0000256" key="10">
    <source>
        <dbReference type="ARBA" id="ARBA00022840"/>
    </source>
</evidence>
<feature type="compositionally biased region" description="Basic residues" evidence="15">
    <location>
        <begin position="701"/>
        <end position="715"/>
    </location>
</feature>
<dbReference type="OrthoDB" id="2020972at2759"/>
<dbReference type="PANTHER" id="PTHR46357">
    <property type="entry name" value="TRANSCRIPTIONAL REGULATOR ATRX"/>
    <property type="match status" value="1"/>
</dbReference>
<keyword evidence="18" id="KW-1185">Reference proteome</keyword>
<evidence type="ECO:0000256" key="2">
    <source>
        <dbReference type="ARBA" id="ARBA00007025"/>
    </source>
</evidence>
<dbReference type="Proteomes" id="UP000654395">
    <property type="component" value="Unassembled WGS sequence"/>
</dbReference>
<evidence type="ECO:0000256" key="9">
    <source>
        <dbReference type="ARBA" id="ARBA00022833"/>
    </source>
</evidence>
<evidence type="ECO:0000313" key="18">
    <source>
        <dbReference type="Proteomes" id="UP000654395"/>
    </source>
</evidence>
<feature type="compositionally biased region" description="Polar residues" evidence="15">
    <location>
        <begin position="466"/>
        <end position="484"/>
    </location>
</feature>
<feature type="region of interest" description="Disordered" evidence="15">
    <location>
        <begin position="675"/>
        <end position="1128"/>
    </location>
</feature>
<keyword evidence="4" id="KW-0479">Metal-binding</keyword>
<comment type="caution">
    <text evidence="17">The sequence shown here is derived from an EMBL/GenBank/DDBJ whole genome shotgun (WGS) entry which is preliminary data.</text>
</comment>
<evidence type="ECO:0000256" key="3">
    <source>
        <dbReference type="ARBA" id="ARBA00012551"/>
    </source>
</evidence>
<comment type="subcellular location">
    <subcellularLocation>
        <location evidence="1">Nucleus</location>
    </subcellularLocation>
</comment>
<accession>A0A852KNQ3</accession>
<organism evidence="17 18">
    <name type="scientific">Urocolius indicus</name>
    <name type="common">Red-faced mousebird</name>
    <name type="synonym">Colius indicus</name>
    <dbReference type="NCBI Taxonomy" id="458196"/>
    <lineage>
        <taxon>Eukaryota</taxon>
        <taxon>Metazoa</taxon>
        <taxon>Chordata</taxon>
        <taxon>Craniata</taxon>
        <taxon>Vertebrata</taxon>
        <taxon>Euteleostomi</taxon>
        <taxon>Archelosauria</taxon>
        <taxon>Archosauria</taxon>
        <taxon>Dinosauria</taxon>
        <taxon>Saurischia</taxon>
        <taxon>Theropoda</taxon>
        <taxon>Coelurosauria</taxon>
        <taxon>Aves</taxon>
        <taxon>Neognathae</taxon>
        <taxon>Neoaves</taxon>
        <taxon>Telluraves</taxon>
        <taxon>Coraciimorphae</taxon>
        <taxon>Coliiformes</taxon>
        <taxon>Coliidae</taxon>
        <taxon>Urocolius</taxon>
    </lineage>
</organism>
<keyword evidence="13" id="KW-0539">Nucleus</keyword>
<dbReference type="GO" id="GO:0006338">
    <property type="term" value="P:chromatin remodeling"/>
    <property type="evidence" value="ECO:0007669"/>
    <property type="project" value="TreeGrafter"/>
</dbReference>
<feature type="compositionally biased region" description="Basic and acidic residues" evidence="15">
    <location>
        <begin position="633"/>
        <end position="642"/>
    </location>
</feature>
<keyword evidence="12" id="KW-0234">DNA repair</keyword>
<dbReference type="InterPro" id="IPR041430">
    <property type="entry name" value="ADD_ATRX"/>
</dbReference>
<feature type="compositionally biased region" description="Basic residues" evidence="15">
    <location>
        <begin position="931"/>
        <end position="942"/>
    </location>
</feature>
<feature type="compositionally biased region" description="Basic residues" evidence="15">
    <location>
        <begin position="1072"/>
        <end position="1089"/>
    </location>
</feature>